<dbReference type="SMART" id="SM00327">
    <property type="entry name" value="VWA"/>
    <property type="match status" value="1"/>
</dbReference>
<proteinExistence type="predicted"/>
<dbReference type="Proteomes" id="UP001216907">
    <property type="component" value="Unassembled WGS sequence"/>
</dbReference>
<gene>
    <name evidence="2" type="ORF">PZE19_21585</name>
</gene>
<dbReference type="EMBL" id="JARRAG010000002">
    <property type="protein sequence ID" value="MDG3006372.1"/>
    <property type="molecule type" value="Genomic_DNA"/>
</dbReference>
<evidence type="ECO:0000259" key="1">
    <source>
        <dbReference type="PROSITE" id="PS50234"/>
    </source>
</evidence>
<dbReference type="CDD" id="cd00198">
    <property type="entry name" value="vWFA"/>
    <property type="match status" value="1"/>
</dbReference>
<comment type="caution">
    <text evidence="2">The sequence shown here is derived from an EMBL/GenBank/DDBJ whole genome shotgun (WGS) entry which is preliminary data.</text>
</comment>
<dbReference type="SUPFAM" id="SSF53300">
    <property type="entry name" value="vWA-like"/>
    <property type="match status" value="1"/>
</dbReference>
<reference evidence="2 3" key="1">
    <citation type="submission" date="2023-03" db="EMBL/GenBank/DDBJ databases">
        <title>Paludisphaera mucosa sp. nov. a novel planctomycete from northern fen.</title>
        <authorList>
            <person name="Ivanova A."/>
        </authorList>
    </citation>
    <scope>NUCLEOTIDE SEQUENCE [LARGE SCALE GENOMIC DNA]</scope>
    <source>
        <strain evidence="2 3">Pla2</strain>
    </source>
</reference>
<dbReference type="PROSITE" id="PS50234">
    <property type="entry name" value="VWFA"/>
    <property type="match status" value="1"/>
</dbReference>
<name>A0ABT6FFM2_9BACT</name>
<organism evidence="2 3">
    <name type="scientific">Paludisphaera mucosa</name>
    <dbReference type="NCBI Taxonomy" id="3030827"/>
    <lineage>
        <taxon>Bacteria</taxon>
        <taxon>Pseudomonadati</taxon>
        <taxon>Planctomycetota</taxon>
        <taxon>Planctomycetia</taxon>
        <taxon>Isosphaerales</taxon>
        <taxon>Isosphaeraceae</taxon>
        <taxon>Paludisphaera</taxon>
    </lineage>
</organism>
<sequence length="202" mass="22341">MSDANETLNAYILLDRSGSMASRWDEALGSINTYVKALAGATVTLATFDGMDGLKFEVLRDRVPSTEWKDVTPAEATPRGETPLYDALGRIISTAEAAGADRTVIVVMTDGVENHSREVSKYDVYDAVDRCKSKGWQFVFLGADFDAFRQASHFGLHRSQTLRMKSGGFPFGFERLARKTTDYATTGQDIAFTEEEQKEAEK</sequence>
<dbReference type="RefSeq" id="WP_277862672.1">
    <property type="nucleotide sequence ID" value="NZ_JARRAG010000002.1"/>
</dbReference>
<dbReference type="InterPro" id="IPR036465">
    <property type="entry name" value="vWFA_dom_sf"/>
</dbReference>
<feature type="domain" description="VWFA" evidence="1">
    <location>
        <begin position="9"/>
        <end position="142"/>
    </location>
</feature>
<protein>
    <submittedName>
        <fullName evidence="2">VWA domain-containing protein</fullName>
    </submittedName>
</protein>
<evidence type="ECO:0000313" key="2">
    <source>
        <dbReference type="EMBL" id="MDG3006372.1"/>
    </source>
</evidence>
<keyword evidence="3" id="KW-1185">Reference proteome</keyword>
<dbReference type="Gene3D" id="3.40.50.410">
    <property type="entry name" value="von Willebrand factor, type A domain"/>
    <property type="match status" value="1"/>
</dbReference>
<accession>A0ABT6FFM2</accession>
<evidence type="ECO:0000313" key="3">
    <source>
        <dbReference type="Proteomes" id="UP001216907"/>
    </source>
</evidence>
<dbReference type="InterPro" id="IPR002035">
    <property type="entry name" value="VWF_A"/>
</dbReference>
<dbReference type="Pfam" id="PF13519">
    <property type="entry name" value="VWA_2"/>
    <property type="match status" value="1"/>
</dbReference>